<dbReference type="SUPFAM" id="SSF50447">
    <property type="entry name" value="Translation proteins"/>
    <property type="match status" value="1"/>
</dbReference>
<keyword evidence="13" id="KW-1185">Reference proteome</keyword>
<dbReference type="PRINTS" id="PR00315">
    <property type="entry name" value="ELONGATNFCT"/>
</dbReference>
<dbReference type="SUPFAM" id="SSF52540">
    <property type="entry name" value="P-loop containing nucleoside triphosphate hydrolases"/>
    <property type="match status" value="1"/>
</dbReference>
<dbReference type="SUPFAM" id="SSF50465">
    <property type="entry name" value="EF-Tu/eEF-1alpha/eIF2-gamma C-terminal domain"/>
    <property type="match status" value="1"/>
</dbReference>
<dbReference type="InterPro" id="IPR009001">
    <property type="entry name" value="Transl_elong_EF1A/Init_IF2_C"/>
</dbReference>
<dbReference type="GO" id="GO:0005525">
    <property type="term" value="F:GTP binding"/>
    <property type="evidence" value="ECO:0007669"/>
    <property type="project" value="UniProtKB-KW"/>
</dbReference>
<feature type="compositionally biased region" description="Low complexity" evidence="10">
    <location>
        <begin position="280"/>
        <end position="291"/>
    </location>
</feature>
<keyword evidence="7" id="KW-0648">Protein biosynthesis</keyword>
<evidence type="ECO:0000313" key="12">
    <source>
        <dbReference type="EMBL" id="GIL62838.1"/>
    </source>
</evidence>
<evidence type="ECO:0000256" key="4">
    <source>
        <dbReference type="ARBA" id="ARBA00022490"/>
    </source>
</evidence>
<dbReference type="GO" id="GO:0006412">
    <property type="term" value="P:translation"/>
    <property type="evidence" value="ECO:0007669"/>
    <property type="project" value="UniProtKB-KW"/>
</dbReference>
<dbReference type="Gene3D" id="3.40.50.300">
    <property type="entry name" value="P-loop containing nucleotide triphosphate hydrolases"/>
    <property type="match status" value="1"/>
</dbReference>
<feature type="compositionally biased region" description="Low complexity" evidence="10">
    <location>
        <begin position="242"/>
        <end position="258"/>
    </location>
</feature>
<comment type="catalytic activity">
    <reaction evidence="9">
        <text>GTP + H2O = GDP + phosphate + H(+)</text>
        <dbReference type="Rhea" id="RHEA:19669"/>
        <dbReference type="ChEBI" id="CHEBI:15377"/>
        <dbReference type="ChEBI" id="CHEBI:15378"/>
        <dbReference type="ChEBI" id="CHEBI:37565"/>
        <dbReference type="ChEBI" id="CHEBI:43474"/>
        <dbReference type="ChEBI" id="CHEBI:58189"/>
    </reaction>
    <physiologicalReaction direction="left-to-right" evidence="9">
        <dbReference type="Rhea" id="RHEA:19670"/>
    </physiologicalReaction>
</comment>
<evidence type="ECO:0000256" key="1">
    <source>
        <dbReference type="ARBA" id="ARBA00003982"/>
    </source>
</evidence>
<gene>
    <name evidence="12" type="ORF">Vafri_17011</name>
</gene>
<accession>A0A8J4BJ93</accession>
<dbReference type="PROSITE" id="PS51722">
    <property type="entry name" value="G_TR_2"/>
    <property type="match status" value="1"/>
</dbReference>
<keyword evidence="8" id="KW-0342">GTP-binding</keyword>
<evidence type="ECO:0000256" key="5">
    <source>
        <dbReference type="ARBA" id="ARBA00022741"/>
    </source>
</evidence>
<dbReference type="AlphaFoldDB" id="A0A8J4BJ93"/>
<comment type="similarity">
    <text evidence="3">Belongs to the TRAFAC class translation factor GTPase superfamily. Classic translation factor GTPase family. EF-Tu/EF-1A subfamily.</text>
</comment>
<dbReference type="FunFam" id="3.40.50.300:FF:000204">
    <property type="entry name" value="Translation elongation factor Tu"/>
    <property type="match status" value="1"/>
</dbReference>
<evidence type="ECO:0000256" key="9">
    <source>
        <dbReference type="ARBA" id="ARBA00049117"/>
    </source>
</evidence>
<feature type="region of interest" description="Disordered" evidence="10">
    <location>
        <begin position="280"/>
        <end position="333"/>
    </location>
</feature>
<comment type="caution">
    <text evidence="12">The sequence shown here is derived from an EMBL/GenBank/DDBJ whole genome shotgun (WGS) entry which is preliminary data.</text>
</comment>
<sequence length="827" mass="86321">CIRPPYLKPVGLDFDLNCSFREHFAVEMTKGKRGQFYDEDDFDDGYDDDDDDYGGEDDYGGYDDHASSIGCTQATATAAAGRGGPSRAPQQKQEPVKATSAAYAPARAAGASMLAQFLCDPPPPAPGGKAQRGAKPDPSIKALQQPAYLVTPHLALRNPQQQQQSSVKSTGATVTDVAVDGSSTSGGVEPFRFDTPSPDDVVRDAQERRGGAIPPPQPNASAAAVPSLSANKNYLRPSPMMQKQRQQQHQKPGMGAEAAAGGVAALSLGPLEATQGSLEAVAGAPAASSHGASRHHHHHQHVQVHEHAGAGAGSSGTSHGNALEHPGGFHGLHTRRPVKEYVLEAELERDVEAAAAAEAAATNGAGGSPSTSSSSSAPRPSLHLVVLGHVDAGKSSLMGRLLHELGVVSARDAHKYQRDAAAAGKGSFAWAWVLDERPEERERGVTVDVAMTRFNTRRFSVTLLDAPGHRDFVPNMIAGAAQADAALLLVDGSPGGFEAGFSEGTGGFHGTPGGQTREHAVLARSLGIEQMAVVISKLDTVAYDKARFDTIRAALLPYLKSVGFKESSLQWLPASGPFGENLVGPPQDPNLAAWWTSGLNVVAAINAFNPRERATSKPLRMPITDVFKSKTGAVVLGGKVEGGALKPGSKVVLVPGPSQHFSVRNLEASGSPTHLVRAGDSVEVALVAGHGGGAGGGGAIDPSNVPSGAVLCHPDFPAVLVTRFELRVVVLDVPVPLLRGHVVTLHAHVAREEGHITALLATLDPRTGDVVKSRPRCLTKGQTALVEVTAARGLVLEEYADYRALGRVALREGGRTLAVGIVTRLLE</sequence>
<keyword evidence="5" id="KW-0547">Nucleotide-binding</keyword>
<dbReference type="Pfam" id="PF00009">
    <property type="entry name" value="GTP_EFTU"/>
    <property type="match status" value="1"/>
</dbReference>
<feature type="compositionally biased region" description="Basic and acidic residues" evidence="10">
    <location>
        <begin position="200"/>
        <end position="210"/>
    </location>
</feature>
<dbReference type="InterPro" id="IPR009000">
    <property type="entry name" value="Transl_B-barrel_sf"/>
</dbReference>
<dbReference type="Proteomes" id="UP000747399">
    <property type="component" value="Unassembled WGS sequence"/>
</dbReference>
<comment type="subcellular location">
    <subcellularLocation>
        <location evidence="2">Cytoplasm</location>
    </subcellularLocation>
</comment>
<feature type="domain" description="Tr-type G" evidence="11">
    <location>
        <begin position="379"/>
        <end position="615"/>
    </location>
</feature>
<dbReference type="InterPro" id="IPR000795">
    <property type="entry name" value="T_Tr_GTP-bd_dom"/>
</dbReference>
<name>A0A8J4BJ93_9CHLO</name>
<dbReference type="Gene3D" id="2.40.30.10">
    <property type="entry name" value="Translation factors"/>
    <property type="match status" value="2"/>
</dbReference>
<dbReference type="PANTHER" id="PTHR23115">
    <property type="entry name" value="TRANSLATION FACTOR"/>
    <property type="match status" value="1"/>
</dbReference>
<evidence type="ECO:0000256" key="6">
    <source>
        <dbReference type="ARBA" id="ARBA00022801"/>
    </source>
</evidence>
<feature type="region of interest" description="Disordered" evidence="10">
    <location>
        <begin position="355"/>
        <end position="379"/>
    </location>
</feature>
<feature type="compositionally biased region" description="Polar residues" evidence="10">
    <location>
        <begin position="158"/>
        <end position="173"/>
    </location>
</feature>
<reference evidence="12" key="1">
    <citation type="journal article" date="2021" name="Proc. Natl. Acad. Sci. U.S.A.">
        <title>Three genomes in the algal genus Volvox reveal the fate of a haploid sex-determining region after a transition to homothallism.</title>
        <authorList>
            <person name="Yamamoto K."/>
            <person name="Hamaji T."/>
            <person name="Kawai-Toyooka H."/>
            <person name="Matsuzaki R."/>
            <person name="Takahashi F."/>
            <person name="Nishimura Y."/>
            <person name="Kawachi M."/>
            <person name="Noguchi H."/>
            <person name="Minakuchi Y."/>
            <person name="Umen J.G."/>
            <person name="Toyoda A."/>
            <person name="Nozaki H."/>
        </authorList>
    </citation>
    <scope>NUCLEOTIDE SEQUENCE</scope>
    <source>
        <strain evidence="12">NIES-3780</strain>
    </source>
</reference>
<evidence type="ECO:0000313" key="13">
    <source>
        <dbReference type="Proteomes" id="UP000747399"/>
    </source>
</evidence>
<evidence type="ECO:0000256" key="3">
    <source>
        <dbReference type="ARBA" id="ARBA00007249"/>
    </source>
</evidence>
<feature type="compositionally biased region" description="Acidic residues" evidence="10">
    <location>
        <begin position="37"/>
        <end position="61"/>
    </location>
</feature>
<evidence type="ECO:0000256" key="7">
    <source>
        <dbReference type="ARBA" id="ARBA00022917"/>
    </source>
</evidence>
<dbReference type="InterPro" id="IPR050100">
    <property type="entry name" value="TRAFAC_GTPase_members"/>
</dbReference>
<feature type="region of interest" description="Disordered" evidence="10">
    <location>
        <begin position="120"/>
        <end position="258"/>
    </location>
</feature>
<dbReference type="EMBL" id="BNCO01000053">
    <property type="protein sequence ID" value="GIL62838.1"/>
    <property type="molecule type" value="Genomic_DNA"/>
</dbReference>
<comment type="function">
    <text evidence="1">This protein promotes the GTP-dependent binding of aminoacyl-tRNA to the A-site of ribosomes during protein biosynthesis.</text>
</comment>
<evidence type="ECO:0000259" key="11">
    <source>
        <dbReference type="PROSITE" id="PS51722"/>
    </source>
</evidence>
<feature type="region of interest" description="Disordered" evidence="10">
    <location>
        <begin position="35"/>
        <end position="98"/>
    </location>
</feature>
<proteinExistence type="inferred from homology"/>
<evidence type="ECO:0000256" key="10">
    <source>
        <dbReference type="SAM" id="MobiDB-lite"/>
    </source>
</evidence>
<dbReference type="InterPro" id="IPR054696">
    <property type="entry name" value="GTP-eEF1A_C"/>
</dbReference>
<dbReference type="Pfam" id="PF22594">
    <property type="entry name" value="GTP-eEF1A_C"/>
    <property type="match status" value="1"/>
</dbReference>
<keyword evidence="6" id="KW-0378">Hydrolase</keyword>
<dbReference type="GO" id="GO:0005737">
    <property type="term" value="C:cytoplasm"/>
    <property type="evidence" value="ECO:0007669"/>
    <property type="project" value="UniProtKB-SubCell"/>
</dbReference>
<dbReference type="GO" id="GO:0003924">
    <property type="term" value="F:GTPase activity"/>
    <property type="evidence" value="ECO:0007669"/>
    <property type="project" value="InterPro"/>
</dbReference>
<feature type="compositionally biased region" description="Basic residues" evidence="10">
    <location>
        <begin position="292"/>
        <end position="302"/>
    </location>
</feature>
<evidence type="ECO:0000256" key="8">
    <source>
        <dbReference type="ARBA" id="ARBA00023134"/>
    </source>
</evidence>
<feature type="non-terminal residue" evidence="12">
    <location>
        <position position="1"/>
    </location>
</feature>
<keyword evidence="4" id="KW-0963">Cytoplasm</keyword>
<protein>
    <recommendedName>
        <fullName evidence="11">Tr-type G domain-containing protein</fullName>
    </recommendedName>
</protein>
<dbReference type="InterPro" id="IPR027417">
    <property type="entry name" value="P-loop_NTPase"/>
</dbReference>
<evidence type="ECO:0000256" key="2">
    <source>
        <dbReference type="ARBA" id="ARBA00004496"/>
    </source>
</evidence>
<feature type="compositionally biased region" description="Low complexity" evidence="10">
    <location>
        <begin position="72"/>
        <end position="90"/>
    </location>
</feature>
<organism evidence="12 13">
    <name type="scientific">Volvox africanus</name>
    <dbReference type="NCBI Taxonomy" id="51714"/>
    <lineage>
        <taxon>Eukaryota</taxon>
        <taxon>Viridiplantae</taxon>
        <taxon>Chlorophyta</taxon>
        <taxon>core chlorophytes</taxon>
        <taxon>Chlorophyceae</taxon>
        <taxon>CS clade</taxon>
        <taxon>Chlamydomonadales</taxon>
        <taxon>Volvocaceae</taxon>
        <taxon>Volvox</taxon>
    </lineage>
</organism>